<dbReference type="InterPro" id="IPR006054">
    <property type="entry name" value="DnaQ"/>
</dbReference>
<dbReference type="SMART" id="SM00479">
    <property type="entry name" value="EXOIII"/>
    <property type="match status" value="1"/>
</dbReference>
<dbReference type="AlphaFoldDB" id="A0A239D9A8"/>
<dbReference type="Gene3D" id="3.30.420.10">
    <property type="entry name" value="Ribonuclease H-like superfamily/Ribonuclease H"/>
    <property type="match status" value="1"/>
</dbReference>
<dbReference type="GO" id="GO:0005829">
    <property type="term" value="C:cytosol"/>
    <property type="evidence" value="ECO:0007669"/>
    <property type="project" value="TreeGrafter"/>
</dbReference>
<dbReference type="EMBL" id="FZOK01000006">
    <property type="protein sequence ID" value="SNS28203.1"/>
    <property type="molecule type" value="Genomic_DNA"/>
</dbReference>
<accession>A0A239D9A8</accession>
<dbReference type="GO" id="GO:0006289">
    <property type="term" value="P:nucleotide-excision repair"/>
    <property type="evidence" value="ECO:0007669"/>
    <property type="project" value="InterPro"/>
</dbReference>
<evidence type="ECO:0000313" key="5">
    <source>
        <dbReference type="Proteomes" id="UP000198480"/>
    </source>
</evidence>
<evidence type="ECO:0000256" key="1">
    <source>
        <dbReference type="ARBA" id="ARBA00025483"/>
    </source>
</evidence>
<dbReference type="PROSITE" id="PS50164">
    <property type="entry name" value="GIY_YIG"/>
    <property type="match status" value="1"/>
</dbReference>
<dbReference type="CDD" id="cd10434">
    <property type="entry name" value="GIY-YIG_UvrC_Cho"/>
    <property type="match status" value="1"/>
</dbReference>
<dbReference type="GO" id="GO:0003887">
    <property type="term" value="F:DNA-directed DNA polymerase activity"/>
    <property type="evidence" value="ECO:0007669"/>
    <property type="project" value="InterPro"/>
</dbReference>
<dbReference type="GO" id="GO:0008408">
    <property type="term" value="F:3'-5' exonuclease activity"/>
    <property type="evidence" value="ECO:0007669"/>
    <property type="project" value="TreeGrafter"/>
</dbReference>
<dbReference type="Proteomes" id="UP000198480">
    <property type="component" value="Unassembled WGS sequence"/>
</dbReference>
<comment type="subunit">
    <text evidence="2">DNA polymerase III contains a core (composed of alpha, epsilon and theta chains) that associates with a tau subunit. This core dimerizes to form the POLIII' complex. PolIII' associates with the gamma complex (composed of gamma, delta, delta', psi and chi chains) and with the beta chain to form the complete DNA polymerase III complex.</text>
</comment>
<dbReference type="InterPro" id="IPR036397">
    <property type="entry name" value="RNaseH_sf"/>
</dbReference>
<evidence type="ECO:0000313" key="4">
    <source>
        <dbReference type="EMBL" id="SNS28203.1"/>
    </source>
</evidence>
<dbReference type="Gene3D" id="3.40.1440.10">
    <property type="entry name" value="GIY-YIG endonuclease"/>
    <property type="match status" value="1"/>
</dbReference>
<dbReference type="InterPro" id="IPR035901">
    <property type="entry name" value="GIY-YIG_endonuc_sf"/>
</dbReference>
<dbReference type="GO" id="GO:0045004">
    <property type="term" value="P:DNA replication proofreading"/>
    <property type="evidence" value="ECO:0007669"/>
    <property type="project" value="TreeGrafter"/>
</dbReference>
<comment type="function">
    <text evidence="1">DNA polymerase III is a complex, multichain enzyme responsible for most of the replicative synthesis in bacteria. The epsilon subunit contain the editing function and is a proofreading 3'-5' exonuclease.</text>
</comment>
<dbReference type="PANTHER" id="PTHR30231">
    <property type="entry name" value="DNA POLYMERASE III SUBUNIT EPSILON"/>
    <property type="match status" value="1"/>
</dbReference>
<dbReference type="CDD" id="cd06127">
    <property type="entry name" value="DEDDh"/>
    <property type="match status" value="1"/>
</dbReference>
<dbReference type="InterPro" id="IPR000305">
    <property type="entry name" value="GIY-YIG_endonuc"/>
</dbReference>
<reference evidence="5" key="1">
    <citation type="submission" date="2017-06" db="EMBL/GenBank/DDBJ databases">
        <authorList>
            <person name="Varghese N."/>
            <person name="Submissions S."/>
        </authorList>
    </citation>
    <scope>NUCLEOTIDE SEQUENCE [LARGE SCALE GENOMIC DNA]</scope>
    <source>
        <strain evidence="5">5C</strain>
    </source>
</reference>
<dbReference type="FunFam" id="3.30.420.10:FF:000045">
    <property type="entry name" value="3'-5' exonuclease DinG"/>
    <property type="match status" value="1"/>
</dbReference>
<dbReference type="InterPro" id="IPR047296">
    <property type="entry name" value="GIY-YIG_UvrC_Cho"/>
</dbReference>
<gene>
    <name evidence="4" type="ORF">SAMN06295967_106158</name>
</gene>
<dbReference type="GO" id="GO:0003677">
    <property type="term" value="F:DNA binding"/>
    <property type="evidence" value="ECO:0007669"/>
    <property type="project" value="InterPro"/>
</dbReference>
<sequence>MKGQEFAIVDIETAGGNPAAGRGITEIAILIFDGEKITDSYQTLINPETQIPAYITGLTGIDTEMISDSPIFSEIAEEIYMILKDRVFVAHNVSFDYTFLQKALLHQNIHLNTPKLCTVRLSRKAFPGYKSYSLGRLCEHLDIKIEARHRAYGDAKATAIILSKIASSNFNLISEMLRKNNGEAFLPPNISKEKYQQLPEKTGIYYFYDANHKIIYIGKANNIKSRFKSHFSGASKGQQKMEMKNEVHDISWVLTGSEMLAYLLELQEIKRTWPKYNISQKFISQPWGIIQYHDSLGFVRFQVSKVTSSQPSIIQFENHTDAWKFLNDGITEYELCPKLSGVQKTKSACYDFEHNKCRGACCNQEVPEKYNIRANQWLEKIAREEKILFIKTMGRHQNEEAALLFENGMFSGYTFIEKELSVQYPTGLLDMIQRVKPYQESKYILRSYLPKINLDSIFILK</sequence>
<dbReference type="OrthoDB" id="9803913at2"/>
<keyword evidence="5" id="KW-1185">Reference proteome</keyword>
<feature type="domain" description="GIY-YIG" evidence="3">
    <location>
        <begin position="200"/>
        <end position="278"/>
    </location>
</feature>
<dbReference type="InterPro" id="IPR012337">
    <property type="entry name" value="RNaseH-like_sf"/>
</dbReference>
<name>A0A239D9A8_9BACT</name>
<dbReference type="SMART" id="SM00465">
    <property type="entry name" value="GIYc"/>
    <property type="match status" value="1"/>
</dbReference>
<dbReference type="NCBIfam" id="TIGR00573">
    <property type="entry name" value="dnaq"/>
    <property type="match status" value="1"/>
</dbReference>
<evidence type="ECO:0000259" key="3">
    <source>
        <dbReference type="PROSITE" id="PS50164"/>
    </source>
</evidence>
<dbReference type="RefSeq" id="WP_089239754.1">
    <property type="nucleotide sequence ID" value="NZ_FZOK01000006.1"/>
</dbReference>
<dbReference type="Pfam" id="PF01541">
    <property type="entry name" value="GIY-YIG"/>
    <property type="match status" value="1"/>
</dbReference>
<dbReference type="SUPFAM" id="SSF82771">
    <property type="entry name" value="GIY-YIG endonuclease"/>
    <property type="match status" value="1"/>
</dbReference>
<organism evidence="4 5">
    <name type="scientific">Belliella buryatensis</name>
    <dbReference type="NCBI Taxonomy" id="1500549"/>
    <lineage>
        <taxon>Bacteria</taxon>
        <taxon>Pseudomonadati</taxon>
        <taxon>Bacteroidota</taxon>
        <taxon>Cytophagia</taxon>
        <taxon>Cytophagales</taxon>
        <taxon>Cyclobacteriaceae</taxon>
        <taxon>Belliella</taxon>
    </lineage>
</organism>
<evidence type="ECO:0000256" key="2">
    <source>
        <dbReference type="ARBA" id="ARBA00026073"/>
    </source>
</evidence>
<dbReference type="PANTHER" id="PTHR30231:SF37">
    <property type="entry name" value="EXODEOXYRIBONUCLEASE 10"/>
    <property type="match status" value="1"/>
</dbReference>
<protein>
    <submittedName>
        <fullName evidence="4">DNA polymerase-3 subunit epsilon</fullName>
    </submittedName>
</protein>
<dbReference type="InterPro" id="IPR013520">
    <property type="entry name" value="Ribonucl_H"/>
</dbReference>
<proteinExistence type="predicted"/>
<dbReference type="Pfam" id="PF00929">
    <property type="entry name" value="RNase_T"/>
    <property type="match status" value="1"/>
</dbReference>
<dbReference type="SUPFAM" id="SSF53098">
    <property type="entry name" value="Ribonuclease H-like"/>
    <property type="match status" value="1"/>
</dbReference>